<dbReference type="RefSeq" id="WP_209911304.1">
    <property type="nucleotide sequence ID" value="NZ_JAGIOE010000001.1"/>
</dbReference>
<gene>
    <name evidence="7" type="ORF">JOF46_004305</name>
</gene>
<sequence length="181" mass="20013">MSERTRRLAALGLDYLVILAWMIVLGLVTAIIFLTRGELPDTLGMFGPIGSELLYFLLLTFVVGIYLYKTESGPHRSTWGKRRMGLEVIGVDGSVPKRTKILLRTVVKLLPWETAHFFIWQLMGVIHREGKDAAPRAWIFVGMHAATAAAVAYIAMVIATGRGPHDLAAGTRVRLRAVRAS</sequence>
<feature type="transmembrane region" description="Helical" evidence="5">
    <location>
        <begin position="46"/>
        <end position="68"/>
    </location>
</feature>
<keyword evidence="8" id="KW-1185">Reference proteome</keyword>
<comment type="caution">
    <text evidence="7">The sequence shown here is derived from an EMBL/GenBank/DDBJ whole genome shotgun (WGS) entry which is preliminary data.</text>
</comment>
<evidence type="ECO:0000256" key="3">
    <source>
        <dbReference type="ARBA" id="ARBA00022989"/>
    </source>
</evidence>
<keyword evidence="2 5" id="KW-0812">Transmembrane</keyword>
<comment type="subcellular location">
    <subcellularLocation>
        <location evidence="1">Membrane</location>
        <topology evidence="1">Multi-pass membrane protein</topology>
    </subcellularLocation>
</comment>
<evidence type="ECO:0000259" key="6">
    <source>
        <dbReference type="Pfam" id="PF06271"/>
    </source>
</evidence>
<evidence type="ECO:0000256" key="5">
    <source>
        <dbReference type="SAM" id="Phobius"/>
    </source>
</evidence>
<evidence type="ECO:0000256" key="4">
    <source>
        <dbReference type="ARBA" id="ARBA00023136"/>
    </source>
</evidence>
<proteinExistence type="predicted"/>
<protein>
    <submittedName>
        <fullName evidence="7">RDD family membrane protein YckC</fullName>
    </submittedName>
</protein>
<dbReference type="EMBL" id="JAGIOE010000001">
    <property type="protein sequence ID" value="MBP2376393.1"/>
    <property type="molecule type" value="Genomic_DNA"/>
</dbReference>
<feature type="domain" description="RDD" evidence="6">
    <location>
        <begin position="5"/>
        <end position="170"/>
    </location>
</feature>
<keyword evidence="4 5" id="KW-0472">Membrane</keyword>
<evidence type="ECO:0000256" key="2">
    <source>
        <dbReference type="ARBA" id="ARBA00022692"/>
    </source>
</evidence>
<dbReference type="Proteomes" id="UP000766570">
    <property type="component" value="Unassembled WGS sequence"/>
</dbReference>
<dbReference type="Pfam" id="PF06271">
    <property type="entry name" value="RDD"/>
    <property type="match status" value="1"/>
</dbReference>
<reference evidence="7 8" key="1">
    <citation type="submission" date="2021-03" db="EMBL/GenBank/DDBJ databases">
        <title>Sequencing the genomes of 1000 actinobacteria strains.</title>
        <authorList>
            <person name="Klenk H.-P."/>
        </authorList>
    </citation>
    <scope>NUCLEOTIDE SEQUENCE [LARGE SCALE GENOMIC DNA]</scope>
    <source>
        <strain evidence="7 8">DSM 15454</strain>
    </source>
</reference>
<feature type="transmembrane region" description="Helical" evidence="5">
    <location>
        <begin position="12"/>
        <end position="34"/>
    </location>
</feature>
<accession>A0ABS4WJM0</accession>
<dbReference type="InterPro" id="IPR010432">
    <property type="entry name" value="RDD"/>
</dbReference>
<evidence type="ECO:0000313" key="8">
    <source>
        <dbReference type="Proteomes" id="UP000766570"/>
    </source>
</evidence>
<feature type="transmembrane region" description="Helical" evidence="5">
    <location>
        <begin position="137"/>
        <end position="159"/>
    </location>
</feature>
<evidence type="ECO:0000256" key="1">
    <source>
        <dbReference type="ARBA" id="ARBA00004141"/>
    </source>
</evidence>
<keyword evidence="3 5" id="KW-1133">Transmembrane helix</keyword>
<name>A0ABS4WJM0_9MICC</name>
<evidence type="ECO:0000313" key="7">
    <source>
        <dbReference type="EMBL" id="MBP2376393.1"/>
    </source>
</evidence>
<organism evidence="7 8">
    <name type="scientific">Paeniglutamicibacter psychrophenolicus</name>
    <dbReference type="NCBI Taxonomy" id="257454"/>
    <lineage>
        <taxon>Bacteria</taxon>
        <taxon>Bacillati</taxon>
        <taxon>Actinomycetota</taxon>
        <taxon>Actinomycetes</taxon>
        <taxon>Micrococcales</taxon>
        <taxon>Micrococcaceae</taxon>
        <taxon>Paeniglutamicibacter</taxon>
    </lineage>
</organism>